<feature type="region of interest" description="Disordered" evidence="1">
    <location>
        <begin position="38"/>
        <end position="82"/>
    </location>
</feature>
<dbReference type="InParanoid" id="C1G2S0"/>
<protein>
    <submittedName>
        <fullName evidence="2">Uncharacterized protein</fullName>
    </submittedName>
</protein>
<dbReference type="eggNOG" id="ENOG502RQZ0">
    <property type="taxonomic scope" value="Eukaryota"/>
</dbReference>
<feature type="compositionally biased region" description="Basic and acidic residues" evidence="1">
    <location>
        <begin position="66"/>
        <end position="82"/>
    </location>
</feature>
<dbReference type="Proteomes" id="UP000001628">
    <property type="component" value="Unassembled WGS sequence"/>
</dbReference>
<dbReference type="HOGENOM" id="CLU_1971218_0_0_1"/>
<dbReference type="AlphaFoldDB" id="C1G2S0"/>
<dbReference type="VEuPathDB" id="FungiDB:PADG_01236"/>
<organism evidence="2 3">
    <name type="scientific">Paracoccidioides brasiliensis (strain Pb18)</name>
    <dbReference type="NCBI Taxonomy" id="502780"/>
    <lineage>
        <taxon>Eukaryota</taxon>
        <taxon>Fungi</taxon>
        <taxon>Dikarya</taxon>
        <taxon>Ascomycota</taxon>
        <taxon>Pezizomycotina</taxon>
        <taxon>Eurotiomycetes</taxon>
        <taxon>Eurotiomycetidae</taxon>
        <taxon>Onygenales</taxon>
        <taxon>Ajellomycetaceae</taxon>
        <taxon>Paracoccidioides</taxon>
    </lineage>
</organism>
<proteinExistence type="predicted"/>
<dbReference type="KEGG" id="pbn:PADG_01236"/>
<name>C1G2S0_PARBD</name>
<evidence type="ECO:0000313" key="2">
    <source>
        <dbReference type="EMBL" id="EEH45086.2"/>
    </source>
</evidence>
<evidence type="ECO:0000313" key="3">
    <source>
        <dbReference type="Proteomes" id="UP000001628"/>
    </source>
</evidence>
<reference evidence="2 3" key="1">
    <citation type="journal article" date="2011" name="PLoS Genet.">
        <title>Comparative genomic analysis of human fungal pathogens causing paracoccidioidomycosis.</title>
        <authorList>
            <person name="Desjardins C.A."/>
            <person name="Champion M.D."/>
            <person name="Holder J.W."/>
            <person name="Muszewska A."/>
            <person name="Goldberg J."/>
            <person name="Bailao A.M."/>
            <person name="Brigido M.M."/>
            <person name="Ferreira M.E."/>
            <person name="Garcia A.M."/>
            <person name="Grynberg M."/>
            <person name="Gujja S."/>
            <person name="Heiman D.I."/>
            <person name="Henn M.R."/>
            <person name="Kodira C.D."/>
            <person name="Leon-Narvaez H."/>
            <person name="Longo L.V."/>
            <person name="Ma L.J."/>
            <person name="Malavazi I."/>
            <person name="Matsuo A.L."/>
            <person name="Morais F.V."/>
            <person name="Pereira M."/>
            <person name="Rodriguez-Brito S."/>
            <person name="Sakthikumar S."/>
            <person name="Salem-Izacc S.M."/>
            <person name="Sykes S.M."/>
            <person name="Teixeira M.M."/>
            <person name="Vallejo M.C."/>
            <person name="Walter M.E."/>
            <person name="Yandava C."/>
            <person name="Young S."/>
            <person name="Zeng Q."/>
            <person name="Zucker J."/>
            <person name="Felipe M.S."/>
            <person name="Goldman G.H."/>
            <person name="Haas B.J."/>
            <person name="McEwen J.G."/>
            <person name="Nino-Vega G."/>
            <person name="Puccia R."/>
            <person name="San-Blas G."/>
            <person name="Soares C.M."/>
            <person name="Birren B.W."/>
            <person name="Cuomo C.A."/>
        </authorList>
    </citation>
    <scope>NUCLEOTIDE SEQUENCE [LARGE SCALE GENOMIC DNA]</scope>
    <source>
        <strain evidence="2 3">Pb18</strain>
    </source>
</reference>
<gene>
    <name evidence="2" type="ORF">PADG_01236</name>
</gene>
<feature type="compositionally biased region" description="Polar residues" evidence="1">
    <location>
        <begin position="46"/>
        <end position="57"/>
    </location>
</feature>
<keyword evidence="3" id="KW-1185">Reference proteome</keyword>
<dbReference type="EMBL" id="KN275958">
    <property type="protein sequence ID" value="EEH45086.2"/>
    <property type="molecule type" value="Genomic_DNA"/>
</dbReference>
<dbReference type="GeneID" id="22580942"/>
<accession>C1G2S0</accession>
<dbReference type="OrthoDB" id="10449466at2759"/>
<evidence type="ECO:0000256" key="1">
    <source>
        <dbReference type="SAM" id="MobiDB-lite"/>
    </source>
</evidence>
<sequence>MPGRAGYFCAASSDTSSKKIDRSRSGVACATRSWRLLREMNDSPNRKGNNPKSQPQLGVTGVSGTRIRDTKREQLGDEREKLSWEHIDQEQIYKTGDAHHPSPTTEPTVFDVLYLANIDGNMEPPAQ</sequence>
<dbReference type="RefSeq" id="XP_010756836.1">
    <property type="nucleotide sequence ID" value="XM_010758534.1"/>
</dbReference>